<comment type="caution">
    <text evidence="3">The sequence shown here is derived from an EMBL/GenBank/DDBJ whole genome shotgun (WGS) entry which is preliminary data.</text>
</comment>
<dbReference type="GO" id="GO:0015628">
    <property type="term" value="P:protein secretion by the type II secretion system"/>
    <property type="evidence" value="ECO:0007669"/>
    <property type="project" value="InterPro"/>
</dbReference>
<organism evidence="3">
    <name type="scientific">marine sediment metagenome</name>
    <dbReference type="NCBI Taxonomy" id="412755"/>
    <lineage>
        <taxon>unclassified sequences</taxon>
        <taxon>metagenomes</taxon>
        <taxon>ecological metagenomes</taxon>
    </lineage>
</organism>
<dbReference type="InterPro" id="IPR045584">
    <property type="entry name" value="Pilin-like"/>
</dbReference>
<dbReference type="InterPro" id="IPR012902">
    <property type="entry name" value="N_methyl_site"/>
</dbReference>
<sequence length="295" mass="32218">MKKTKGFTIIELLTVIMIIALLMSIMVPGIKKAKQVAMSLKQKAQLREIGRGLELWFYDNDMDYPDSNFSVTASLYTTGAHKLAEALMGRDGHGFDPKSTWDAAADETDPAIYGSTQLYHDRESVYLDYNKIGHFQIAQIYPVGGTGVVYPGDYDETPAATSNSQAGVLTDVFKSKKITMPISGESVKIGSPILYFKANNTDIYDPSTPDQSIFNYIDNMAILALGHNLDGVVNPHPFAAVPDGVDDFYASLVNPTARINSISDPEPYNKDTFILMSAGSDGLYGTSDDVINISK</sequence>
<gene>
    <name evidence="3" type="ORF">LCGC14_1905730</name>
</gene>
<keyword evidence="2" id="KW-0812">Transmembrane</keyword>
<dbReference type="NCBIfam" id="TIGR02532">
    <property type="entry name" value="IV_pilin_GFxxxE"/>
    <property type="match status" value="1"/>
</dbReference>
<name>A0A0F9FV95_9ZZZZ</name>
<keyword evidence="2" id="KW-0472">Membrane</keyword>
<dbReference type="EMBL" id="LAZR01020033">
    <property type="protein sequence ID" value="KKL90334.1"/>
    <property type="molecule type" value="Genomic_DNA"/>
</dbReference>
<protein>
    <recommendedName>
        <fullName evidence="4">Type II secretion system protein GspG C-terminal domain-containing protein</fullName>
    </recommendedName>
</protein>
<dbReference type="SUPFAM" id="SSF54523">
    <property type="entry name" value="Pili subunits"/>
    <property type="match status" value="1"/>
</dbReference>
<dbReference type="GO" id="GO:0015627">
    <property type="term" value="C:type II protein secretion system complex"/>
    <property type="evidence" value="ECO:0007669"/>
    <property type="project" value="InterPro"/>
</dbReference>
<evidence type="ECO:0000256" key="2">
    <source>
        <dbReference type="SAM" id="Phobius"/>
    </source>
</evidence>
<dbReference type="InterPro" id="IPR000983">
    <property type="entry name" value="Bac_GSPG_pilin"/>
</dbReference>
<dbReference type="AlphaFoldDB" id="A0A0F9FV95"/>
<reference evidence="3" key="1">
    <citation type="journal article" date="2015" name="Nature">
        <title>Complex archaea that bridge the gap between prokaryotes and eukaryotes.</title>
        <authorList>
            <person name="Spang A."/>
            <person name="Saw J.H."/>
            <person name="Jorgensen S.L."/>
            <person name="Zaremba-Niedzwiedzka K."/>
            <person name="Martijn J."/>
            <person name="Lind A.E."/>
            <person name="van Eijk R."/>
            <person name="Schleper C."/>
            <person name="Guy L."/>
            <person name="Ettema T.J."/>
        </authorList>
    </citation>
    <scope>NUCLEOTIDE SEQUENCE</scope>
</reference>
<keyword evidence="2" id="KW-1133">Transmembrane helix</keyword>
<proteinExistence type="predicted"/>
<dbReference type="Gene3D" id="3.30.700.10">
    <property type="entry name" value="Glycoprotein, Type 4 Pilin"/>
    <property type="match status" value="1"/>
</dbReference>
<keyword evidence="1" id="KW-0488">Methylation</keyword>
<dbReference type="Pfam" id="PF07963">
    <property type="entry name" value="N_methyl"/>
    <property type="match status" value="1"/>
</dbReference>
<accession>A0A0F9FV95</accession>
<evidence type="ECO:0000256" key="1">
    <source>
        <dbReference type="ARBA" id="ARBA00022481"/>
    </source>
</evidence>
<dbReference type="PRINTS" id="PR00813">
    <property type="entry name" value="BCTERIALGSPG"/>
</dbReference>
<evidence type="ECO:0000313" key="3">
    <source>
        <dbReference type="EMBL" id="KKL90334.1"/>
    </source>
</evidence>
<feature type="transmembrane region" description="Helical" evidence="2">
    <location>
        <begin position="12"/>
        <end position="30"/>
    </location>
</feature>
<evidence type="ECO:0008006" key="4">
    <source>
        <dbReference type="Google" id="ProtNLM"/>
    </source>
</evidence>